<keyword evidence="2 4" id="KW-0238">DNA-binding</keyword>
<dbReference type="SUPFAM" id="SSF48498">
    <property type="entry name" value="Tetracyclin repressor-like, C-terminal domain"/>
    <property type="match status" value="1"/>
</dbReference>
<keyword evidence="1" id="KW-0805">Transcription regulation</keyword>
<dbReference type="InterPro" id="IPR001647">
    <property type="entry name" value="HTH_TetR"/>
</dbReference>
<feature type="DNA-binding region" description="H-T-H motif" evidence="4">
    <location>
        <begin position="34"/>
        <end position="53"/>
    </location>
</feature>
<evidence type="ECO:0000256" key="3">
    <source>
        <dbReference type="ARBA" id="ARBA00023163"/>
    </source>
</evidence>
<dbReference type="PANTHER" id="PTHR47506:SF6">
    <property type="entry name" value="HTH-TYPE TRANSCRIPTIONAL REPRESSOR NEMR"/>
    <property type="match status" value="1"/>
</dbReference>
<dbReference type="GO" id="GO:0003677">
    <property type="term" value="F:DNA binding"/>
    <property type="evidence" value="ECO:0007669"/>
    <property type="project" value="UniProtKB-UniRule"/>
</dbReference>
<sequence length="210" mass="23208">MHSDRRRERGQRTRETVLDAAVALASVHGLEGLTFGRLAEHLGTSKSGLFAHWKDKEHLQLDAIDQARRQWTDRVMAPALRTPPGIRRVFALHEARMAFYAGGVLPGGCFFLAAQTEFDDRPGAVQAKTALALHDWLAFIRSLVDEAIALGELTEDADPDQLAYEIDALGESAVIHSRLVGHEITYARARRAVLARLRTLATDPAILPED</sequence>
<dbReference type="SUPFAM" id="SSF46689">
    <property type="entry name" value="Homeodomain-like"/>
    <property type="match status" value="1"/>
</dbReference>
<dbReference type="GeneID" id="301846772"/>
<keyword evidence="7" id="KW-1185">Reference proteome</keyword>
<evidence type="ECO:0000256" key="1">
    <source>
        <dbReference type="ARBA" id="ARBA00023015"/>
    </source>
</evidence>
<dbReference type="Gene3D" id="1.10.10.60">
    <property type="entry name" value="Homeodomain-like"/>
    <property type="match status" value="1"/>
</dbReference>
<proteinExistence type="predicted"/>
<dbReference type="InterPro" id="IPR011075">
    <property type="entry name" value="TetR_C"/>
</dbReference>
<dbReference type="AlphaFoldDB" id="A0A3N2H2F5"/>
<evidence type="ECO:0000313" key="7">
    <source>
        <dbReference type="Proteomes" id="UP000274843"/>
    </source>
</evidence>
<evidence type="ECO:0000256" key="4">
    <source>
        <dbReference type="PROSITE-ProRule" id="PRU00335"/>
    </source>
</evidence>
<accession>A0A3N2H2F5</accession>
<dbReference type="Pfam" id="PF16925">
    <property type="entry name" value="TetR_C_13"/>
    <property type="match status" value="1"/>
</dbReference>
<dbReference type="InterPro" id="IPR009057">
    <property type="entry name" value="Homeodomain-like_sf"/>
</dbReference>
<comment type="caution">
    <text evidence="6">The sequence shown here is derived from an EMBL/GenBank/DDBJ whole genome shotgun (WGS) entry which is preliminary data.</text>
</comment>
<dbReference type="EMBL" id="RKHY01000001">
    <property type="protein sequence ID" value="ROS43077.1"/>
    <property type="molecule type" value="Genomic_DNA"/>
</dbReference>
<dbReference type="PANTHER" id="PTHR47506">
    <property type="entry name" value="TRANSCRIPTIONAL REGULATORY PROTEIN"/>
    <property type="match status" value="1"/>
</dbReference>
<name>A0A3N2H2F5_9PSEU</name>
<gene>
    <name evidence="6" type="ORF">EDD35_5479</name>
</gene>
<dbReference type="Proteomes" id="UP000274843">
    <property type="component" value="Unassembled WGS sequence"/>
</dbReference>
<feature type="domain" description="HTH tetR-type" evidence="5">
    <location>
        <begin position="11"/>
        <end position="71"/>
    </location>
</feature>
<organism evidence="6 7">
    <name type="scientific">Amycolatopsis thermoflava</name>
    <dbReference type="NCBI Taxonomy" id="84480"/>
    <lineage>
        <taxon>Bacteria</taxon>
        <taxon>Bacillati</taxon>
        <taxon>Actinomycetota</taxon>
        <taxon>Actinomycetes</taxon>
        <taxon>Pseudonocardiales</taxon>
        <taxon>Pseudonocardiaceae</taxon>
        <taxon>Amycolatopsis</taxon>
        <taxon>Amycolatopsis methanolica group</taxon>
    </lineage>
</organism>
<evidence type="ECO:0000256" key="2">
    <source>
        <dbReference type="ARBA" id="ARBA00023125"/>
    </source>
</evidence>
<protein>
    <submittedName>
        <fullName evidence="6">TetR family transcriptional regulator</fullName>
    </submittedName>
</protein>
<dbReference type="Pfam" id="PF00440">
    <property type="entry name" value="TetR_N"/>
    <property type="match status" value="1"/>
</dbReference>
<dbReference type="PROSITE" id="PS50977">
    <property type="entry name" value="HTH_TETR_2"/>
    <property type="match status" value="1"/>
</dbReference>
<dbReference type="InterPro" id="IPR036271">
    <property type="entry name" value="Tet_transcr_reg_TetR-rel_C_sf"/>
</dbReference>
<keyword evidence="3" id="KW-0804">Transcription</keyword>
<evidence type="ECO:0000259" key="5">
    <source>
        <dbReference type="PROSITE" id="PS50977"/>
    </source>
</evidence>
<dbReference type="Gene3D" id="1.10.357.10">
    <property type="entry name" value="Tetracycline Repressor, domain 2"/>
    <property type="match status" value="1"/>
</dbReference>
<dbReference type="RefSeq" id="WP_123685474.1">
    <property type="nucleotide sequence ID" value="NZ_RKHY01000001.1"/>
</dbReference>
<reference evidence="6 7" key="1">
    <citation type="submission" date="2018-11" db="EMBL/GenBank/DDBJ databases">
        <title>Sequencing the genomes of 1000 actinobacteria strains.</title>
        <authorList>
            <person name="Klenk H.-P."/>
        </authorList>
    </citation>
    <scope>NUCLEOTIDE SEQUENCE [LARGE SCALE GENOMIC DNA]</scope>
    <source>
        <strain evidence="6 7">DSM 44348</strain>
    </source>
</reference>
<evidence type="ECO:0000313" key="6">
    <source>
        <dbReference type="EMBL" id="ROS43077.1"/>
    </source>
</evidence>